<evidence type="ECO:0008006" key="4">
    <source>
        <dbReference type="Google" id="ProtNLM"/>
    </source>
</evidence>
<dbReference type="Proteomes" id="UP000623129">
    <property type="component" value="Unassembled WGS sequence"/>
</dbReference>
<sequence>MHKHRSSVRSSVVPVPSTKEKAADKEANALCHRNLSETDNQDEQVARMMSASNKSPSRHRVVVLRVSINCKGCEKQVRKHLSKMKAEFINFGYAIALFDFDIELVARKVTVSVSSDVTPLEVLRSMSKIKKAQFWQSPPCSSASI</sequence>
<dbReference type="AlphaFoldDB" id="A0A833VZE4"/>
<dbReference type="Gene3D" id="3.30.70.100">
    <property type="match status" value="1"/>
</dbReference>
<dbReference type="CDD" id="cd00371">
    <property type="entry name" value="HMA"/>
    <property type="match status" value="1"/>
</dbReference>
<evidence type="ECO:0000256" key="1">
    <source>
        <dbReference type="SAM" id="MobiDB-lite"/>
    </source>
</evidence>
<feature type="compositionally biased region" description="Basic and acidic residues" evidence="1">
    <location>
        <begin position="18"/>
        <end position="27"/>
    </location>
</feature>
<dbReference type="PANTHER" id="PTHR46119">
    <property type="entry name" value="OS08G0405700 PROTEIN"/>
    <property type="match status" value="1"/>
</dbReference>
<evidence type="ECO:0000313" key="3">
    <source>
        <dbReference type="Proteomes" id="UP000623129"/>
    </source>
</evidence>
<comment type="caution">
    <text evidence="2">The sequence shown here is derived from an EMBL/GenBank/DDBJ whole genome shotgun (WGS) entry which is preliminary data.</text>
</comment>
<proteinExistence type="predicted"/>
<dbReference type="InterPro" id="IPR044526">
    <property type="entry name" value="NAKR1-3"/>
</dbReference>
<evidence type="ECO:0000313" key="2">
    <source>
        <dbReference type="EMBL" id="KAF3341758.1"/>
    </source>
</evidence>
<organism evidence="2 3">
    <name type="scientific">Carex littledalei</name>
    <dbReference type="NCBI Taxonomy" id="544730"/>
    <lineage>
        <taxon>Eukaryota</taxon>
        <taxon>Viridiplantae</taxon>
        <taxon>Streptophyta</taxon>
        <taxon>Embryophyta</taxon>
        <taxon>Tracheophyta</taxon>
        <taxon>Spermatophyta</taxon>
        <taxon>Magnoliopsida</taxon>
        <taxon>Liliopsida</taxon>
        <taxon>Poales</taxon>
        <taxon>Cyperaceae</taxon>
        <taxon>Cyperoideae</taxon>
        <taxon>Cariceae</taxon>
        <taxon>Carex</taxon>
        <taxon>Carex subgen. Euthyceras</taxon>
    </lineage>
</organism>
<dbReference type="PANTHER" id="PTHR46119:SF15">
    <property type="entry name" value="PROTEIN SODIUM POTASSIUM ROOT DEFECTIVE 2"/>
    <property type="match status" value="1"/>
</dbReference>
<dbReference type="EMBL" id="SWLB01000001">
    <property type="protein sequence ID" value="KAF3341758.1"/>
    <property type="molecule type" value="Genomic_DNA"/>
</dbReference>
<protein>
    <recommendedName>
        <fullName evidence="4">HMA domain-containing protein</fullName>
    </recommendedName>
</protein>
<dbReference type="InterPro" id="IPR006121">
    <property type="entry name" value="HMA_dom"/>
</dbReference>
<feature type="region of interest" description="Disordered" evidence="1">
    <location>
        <begin position="1"/>
        <end position="57"/>
    </location>
</feature>
<name>A0A833VZE4_9POAL</name>
<accession>A0A833VZE4</accession>
<feature type="compositionally biased region" description="Low complexity" evidence="1">
    <location>
        <begin position="8"/>
        <end position="17"/>
    </location>
</feature>
<reference evidence="2" key="1">
    <citation type="submission" date="2020-01" db="EMBL/GenBank/DDBJ databases">
        <title>Genome sequence of Kobresia littledalei, the first chromosome-level genome in the family Cyperaceae.</title>
        <authorList>
            <person name="Qu G."/>
        </authorList>
    </citation>
    <scope>NUCLEOTIDE SEQUENCE</scope>
    <source>
        <strain evidence="2">C.B.Clarke</strain>
        <tissue evidence="2">Leaf</tissue>
    </source>
</reference>
<dbReference type="OrthoDB" id="689350at2759"/>
<keyword evidence="3" id="KW-1185">Reference proteome</keyword>
<dbReference type="GO" id="GO:0046872">
    <property type="term" value="F:metal ion binding"/>
    <property type="evidence" value="ECO:0007669"/>
    <property type="project" value="InterPro"/>
</dbReference>
<gene>
    <name evidence="2" type="ORF">FCM35_KLT00396</name>
</gene>